<sequence length="347" mass="41057">MSNANRHPYVFSYPEIIGLFITFLTILFLLHHENDLEKLVLKESSNYDLTAIYLENMLKHDPKNEQLMLALATTAQKSGNIDLSMKLLTVLKNTKDKSILDKMDKIRYYLLKNRMEHLSKSEKIIAKEDMNKILTNIFNKPLKSMSFIKEWYDEAMWLNDFRSAYRLTTLALKNEEDSYWLKQHYLLALKLHYDEEAEKTFKKLLKFDLSHKEDWLKEIYYSASDNEEYKEAEVILLKLKSISPTWEGEHAQLALRMREYAKASKIYLSLFKKSEDYEVKKAFFIKAINALQYGNLYDEAVSLAKQYDKTYIHDPMMREFFLKLYLSANDLEAASDFSQELLKEGIK</sequence>
<evidence type="ECO:0000313" key="2">
    <source>
        <dbReference type="EMBL" id="SFZ97866.1"/>
    </source>
</evidence>
<proteinExistence type="predicted"/>
<accession>A0A1W1ECX9</accession>
<feature type="transmembrane region" description="Helical" evidence="1">
    <location>
        <begin position="12"/>
        <end position="30"/>
    </location>
</feature>
<keyword evidence="1" id="KW-1133">Transmembrane helix</keyword>
<dbReference type="AlphaFoldDB" id="A0A1W1ECX9"/>
<evidence type="ECO:0008006" key="3">
    <source>
        <dbReference type="Google" id="ProtNLM"/>
    </source>
</evidence>
<dbReference type="EMBL" id="FPKX01000025">
    <property type="protein sequence ID" value="SFZ97866.1"/>
    <property type="molecule type" value="Genomic_DNA"/>
</dbReference>
<name>A0A1W1ECX9_9ZZZZ</name>
<keyword evidence="1" id="KW-0472">Membrane</keyword>
<reference evidence="2" key="1">
    <citation type="submission" date="2016-10" db="EMBL/GenBank/DDBJ databases">
        <authorList>
            <person name="de Groot N.N."/>
        </authorList>
    </citation>
    <scope>NUCLEOTIDE SEQUENCE</scope>
</reference>
<evidence type="ECO:0000256" key="1">
    <source>
        <dbReference type="SAM" id="Phobius"/>
    </source>
</evidence>
<keyword evidence="1" id="KW-0812">Transmembrane</keyword>
<protein>
    <recommendedName>
        <fullName evidence="3">Extracellular Matrix protein PelB</fullName>
    </recommendedName>
</protein>
<organism evidence="2">
    <name type="scientific">hydrothermal vent metagenome</name>
    <dbReference type="NCBI Taxonomy" id="652676"/>
    <lineage>
        <taxon>unclassified sequences</taxon>
        <taxon>metagenomes</taxon>
        <taxon>ecological metagenomes</taxon>
    </lineage>
</organism>
<gene>
    <name evidence="2" type="ORF">MNB_SV-5-496</name>
</gene>